<organism evidence="1">
    <name type="scientific">marine sediment metagenome</name>
    <dbReference type="NCBI Taxonomy" id="412755"/>
    <lineage>
        <taxon>unclassified sequences</taxon>
        <taxon>metagenomes</taxon>
        <taxon>ecological metagenomes</taxon>
    </lineage>
</organism>
<name>X1GLG9_9ZZZZ</name>
<comment type="caution">
    <text evidence="1">The sequence shown here is derived from an EMBL/GenBank/DDBJ whole genome shotgun (WGS) entry which is preliminary data.</text>
</comment>
<dbReference type="InterPro" id="IPR027417">
    <property type="entry name" value="P-loop_NTPase"/>
</dbReference>
<proteinExistence type="predicted"/>
<dbReference type="AlphaFoldDB" id="X1GLG9"/>
<dbReference type="Gene3D" id="3.30.420.280">
    <property type="match status" value="1"/>
</dbReference>
<accession>X1GLG9</accession>
<evidence type="ECO:0000313" key="1">
    <source>
        <dbReference type="EMBL" id="GAH45700.1"/>
    </source>
</evidence>
<dbReference type="Gene3D" id="3.40.50.300">
    <property type="entry name" value="P-loop containing nucleotide triphosphate hydrolases"/>
    <property type="match status" value="1"/>
</dbReference>
<sequence length="454" mass="51583">MIKTKDNEILDFIKKGRADYSWFMTHALDVEPEHLWFKMKEVNDSVRDNERTAVGAGHGVSKTYGGARIALTFLFCYYPSTVITTAPSLAQVKNIWREIRAAHTNARMPLGGKLTTLELDIQTETGVKWYATGISTMPDTVTGEATRLQGIHNDYVLIILEEAAAILPEIWRATEHIGAPFKRVLAIGNPTSKFGDFPAALRDPTWNHINISVTDTPNFKMGRQLIPGVYGKEYEQRIRLKYGKDSDEYKVRVLGGISERGAEGAYCSRKMVELKKKGRITDLIEHNPNYPVHIIEDIGYTTAIGFVQVIEGWSNFISYYEDSGISIEKYVDLFDEYKKERGYRYGDIIVPCDMDSNAHKVITGQTALETLRGFGYNAKPLPRERRFNEGVQRLLKYLDTCRFHKTRCARLIDCLEAHHEKKNKQMSTEDVPVFTGVPDKDGTDHGFDMVRYAS</sequence>
<feature type="non-terminal residue" evidence="1">
    <location>
        <position position="454"/>
    </location>
</feature>
<reference evidence="1" key="1">
    <citation type="journal article" date="2014" name="Front. Microbiol.">
        <title>High frequency of phylogenetically diverse reductive dehalogenase-homologous genes in deep subseafloor sedimentary metagenomes.</title>
        <authorList>
            <person name="Kawai M."/>
            <person name="Futagami T."/>
            <person name="Toyoda A."/>
            <person name="Takaki Y."/>
            <person name="Nishi S."/>
            <person name="Hori S."/>
            <person name="Arai W."/>
            <person name="Tsubouchi T."/>
            <person name="Morono Y."/>
            <person name="Uchiyama I."/>
            <person name="Ito T."/>
            <person name="Fujiyama A."/>
            <person name="Inagaki F."/>
            <person name="Takami H."/>
        </authorList>
    </citation>
    <scope>NUCLEOTIDE SEQUENCE</scope>
    <source>
        <strain evidence="1">Expedition CK06-06</strain>
    </source>
</reference>
<protein>
    <submittedName>
        <fullName evidence="1">Uncharacterized protein</fullName>
    </submittedName>
</protein>
<gene>
    <name evidence="1" type="ORF">S03H2_12108</name>
</gene>
<dbReference type="EMBL" id="BARU01006167">
    <property type="protein sequence ID" value="GAH45700.1"/>
    <property type="molecule type" value="Genomic_DNA"/>
</dbReference>